<keyword evidence="1" id="KW-0677">Repeat</keyword>
<feature type="chain" id="PRO_5020799546" evidence="2">
    <location>
        <begin position="21"/>
        <end position="1078"/>
    </location>
</feature>
<dbReference type="InterPro" id="IPR022385">
    <property type="entry name" value="Rhs_assc_core"/>
</dbReference>
<dbReference type="EMBL" id="SNYC01000004">
    <property type="protein sequence ID" value="TDQ09210.1"/>
    <property type="molecule type" value="Genomic_DNA"/>
</dbReference>
<keyword evidence="2" id="KW-0732">Signal</keyword>
<feature type="domain" description="Teneurin-like YD-shell" evidence="4">
    <location>
        <begin position="598"/>
        <end position="816"/>
    </location>
</feature>
<dbReference type="Proteomes" id="UP000295620">
    <property type="component" value="Unassembled WGS sequence"/>
</dbReference>
<proteinExistence type="predicted"/>
<dbReference type="Pfam" id="PF20041">
    <property type="entry name" value="DUF6443"/>
    <property type="match status" value="1"/>
</dbReference>
<reference evidence="5 6" key="1">
    <citation type="submission" date="2019-03" db="EMBL/GenBank/DDBJ databases">
        <title>Genomic Encyclopedia of Archaeal and Bacterial Type Strains, Phase II (KMG-II): from individual species to whole genera.</title>
        <authorList>
            <person name="Goeker M."/>
        </authorList>
    </citation>
    <scope>NUCLEOTIDE SEQUENCE [LARGE SCALE GENOMIC DNA]</scope>
    <source>
        <strain evidence="5 6">DSM 19035</strain>
    </source>
</reference>
<evidence type="ECO:0000256" key="1">
    <source>
        <dbReference type="ARBA" id="ARBA00022737"/>
    </source>
</evidence>
<sequence>MKKILYLTILYVTGITGVQAQTPNTNQNYIIVSKVKAANRNTAASLAGLPVDSVNKTIQYIDGLGRLLQTVQWQASPNKKDIVLPVEYDVLGREVKKYLPYADASGNDGTYRVGATATQGNFYGTSSWDANVVRTQHPYSVSVFESSPLNRVLEQGAPGLSWQPAASRTATTGRTVVIDQTSNITDEVMIWEVNANGASATNTYPANTLYKTIIKDENWVSGRAGTTEEFKDLEGQVLVKRIWKDEGTVLSTYYVYDVLGNLRYVLPPGVGVSSFTEADPVFTNFIYGYRYDSRRRVIEKKIPGKGGWDQFVYNNLGQVVLTRDPVQAQVLGAPYPYFGFTKYDGLGRVIMTGVERQYDQPSSAIQAHFDNNPNLTTWEDRSYGSWFGYTLNALPTGAATMDVQVVNYYDDYNIEWMPENLSANYSNKTKGLLTATRVKVLGSAGDYLWTINYYDDKGRVVRIYKQHYLPGSINEKNYDEIVNTYNFAGELIKSTRRHYVLNQEKLYVYNEYTYDHQGRVKLVRQKTGDNPSTTNPLVTLSNQVYNEIGQLKEKQLHNGLQSTKYAYNERGWLKQGVSGQFSMKLGYDTLSNANPQYNGNIASQNWGTGLTNKFTYTYDKLNRLTKGISTGIVMKEEITYDNMGNIASMNRNDQGISQYYYQNANGNTGNRLSSISAGSIPMAGTYAYDLNGNATTDGRTGAVLTYNNLNLPVTATRAGSFNITYTYDGTGRKIKKASSLEGSSDYIDGIHYNAGVLKFIQTSEGLARKSGTSYSYEYDLKDHLGNVRYSFRSDPNNPGQIQKLQEDNYHPFGQKNSVMGGTNNYLYNGKELQNELEQYDYGARFYDPVIARWNVIDPMAEKYYSESTYNYVGNNPIGRVDLDGMEWENDVERKKGETIQNGIVKTNEKLVKKNQHLAAKVREASSKGKESKVGRLVNKIADNVERINTNVETVNAIDQIGAVEGIKFALGDGVKITESGDNQIQTTTVERREDGTYVINNSGSLGNQAHELTHGGQIARGEVSLSPGTKRIEFQNRSKLNLEADGYRANYGVSGRLPFNGKPTDTDYVNKLRIYLNR</sequence>
<evidence type="ECO:0000313" key="5">
    <source>
        <dbReference type="EMBL" id="TDQ09210.1"/>
    </source>
</evidence>
<dbReference type="PANTHER" id="PTHR32305:SF15">
    <property type="entry name" value="PROTEIN RHSA-RELATED"/>
    <property type="match status" value="1"/>
</dbReference>
<evidence type="ECO:0000259" key="3">
    <source>
        <dbReference type="Pfam" id="PF20041"/>
    </source>
</evidence>
<feature type="signal peptide" evidence="2">
    <location>
        <begin position="1"/>
        <end position="20"/>
    </location>
</feature>
<protein>
    <submittedName>
        <fullName evidence="5">RHS repeat-associated protein</fullName>
    </submittedName>
</protein>
<dbReference type="RefSeq" id="WP_133575313.1">
    <property type="nucleotide sequence ID" value="NZ_SNYC01000004.1"/>
</dbReference>
<dbReference type="InterPro" id="IPR045619">
    <property type="entry name" value="DUF6443"/>
</dbReference>
<evidence type="ECO:0000256" key="2">
    <source>
        <dbReference type="SAM" id="SignalP"/>
    </source>
</evidence>
<evidence type="ECO:0000313" key="6">
    <source>
        <dbReference type="Proteomes" id="UP000295620"/>
    </source>
</evidence>
<dbReference type="Gene3D" id="2.180.10.10">
    <property type="entry name" value="RHS repeat-associated core"/>
    <property type="match status" value="2"/>
</dbReference>
<keyword evidence="6" id="KW-1185">Reference proteome</keyword>
<evidence type="ECO:0000259" key="4">
    <source>
        <dbReference type="Pfam" id="PF25023"/>
    </source>
</evidence>
<dbReference type="AlphaFoldDB" id="A0A4R6SU41"/>
<dbReference type="NCBIfam" id="TIGR03696">
    <property type="entry name" value="Rhs_assc_core"/>
    <property type="match status" value="1"/>
</dbReference>
<feature type="domain" description="DUF6443" evidence="3">
    <location>
        <begin position="38"/>
        <end position="172"/>
    </location>
</feature>
<dbReference type="InterPro" id="IPR050708">
    <property type="entry name" value="T6SS_VgrG/RHS"/>
</dbReference>
<comment type="caution">
    <text evidence="5">The sequence shown here is derived from an EMBL/GenBank/DDBJ whole genome shotgun (WGS) entry which is preliminary data.</text>
</comment>
<gene>
    <name evidence="5" type="ORF">ATK78_1364</name>
</gene>
<dbReference type="Pfam" id="PF25023">
    <property type="entry name" value="TEN_YD-shell"/>
    <property type="match status" value="1"/>
</dbReference>
<name>A0A4R6SU41_9SPHI</name>
<organism evidence="5 6">
    <name type="scientific">Pedobacter metabolipauper</name>
    <dbReference type="NCBI Taxonomy" id="425513"/>
    <lineage>
        <taxon>Bacteria</taxon>
        <taxon>Pseudomonadati</taxon>
        <taxon>Bacteroidota</taxon>
        <taxon>Sphingobacteriia</taxon>
        <taxon>Sphingobacteriales</taxon>
        <taxon>Sphingobacteriaceae</taxon>
        <taxon>Pedobacter</taxon>
    </lineage>
</organism>
<dbReference type="InterPro" id="IPR056823">
    <property type="entry name" value="TEN-like_YD-shell"/>
</dbReference>
<accession>A0A4R6SU41</accession>
<dbReference type="PANTHER" id="PTHR32305">
    <property type="match status" value="1"/>
</dbReference>
<dbReference type="OrthoDB" id="1191296at2"/>